<comment type="function">
    <text evidence="1 8">Reversible hydration of carbon dioxide.</text>
</comment>
<dbReference type="Gene3D" id="3.10.200.10">
    <property type="entry name" value="Alpha carbonic anhydrase"/>
    <property type="match status" value="2"/>
</dbReference>
<dbReference type="SUPFAM" id="SSF51069">
    <property type="entry name" value="Carbonic anhydrase"/>
    <property type="match status" value="2"/>
</dbReference>
<evidence type="ECO:0000256" key="5">
    <source>
        <dbReference type="ARBA" id="ARBA00022833"/>
    </source>
</evidence>
<dbReference type="PANTHER" id="PTHR18952:SF265">
    <property type="entry name" value="CARBONIC ANHYDRASE"/>
    <property type="match status" value="1"/>
</dbReference>
<feature type="non-terminal residue" evidence="10">
    <location>
        <position position="1"/>
    </location>
</feature>
<feature type="domain" description="Alpha-carbonic anhydrase" evidence="9">
    <location>
        <begin position="1"/>
        <end position="94"/>
    </location>
</feature>
<dbReference type="OrthoDB" id="429145at2759"/>
<evidence type="ECO:0000256" key="4">
    <source>
        <dbReference type="ARBA" id="ARBA00022723"/>
    </source>
</evidence>
<evidence type="ECO:0000259" key="9">
    <source>
        <dbReference type="PROSITE" id="PS51144"/>
    </source>
</evidence>
<dbReference type="Proteomes" id="UP000271974">
    <property type="component" value="Unassembled WGS sequence"/>
</dbReference>
<dbReference type="PANTHER" id="PTHR18952">
    <property type="entry name" value="CARBONIC ANHYDRASE"/>
    <property type="match status" value="1"/>
</dbReference>
<keyword evidence="4 8" id="KW-0479">Metal-binding</keyword>
<dbReference type="AlphaFoldDB" id="A0A3S1BLW8"/>
<dbReference type="Pfam" id="PF00194">
    <property type="entry name" value="Carb_anhydrase"/>
    <property type="match status" value="2"/>
</dbReference>
<accession>A0A3S1BLW8</accession>
<dbReference type="GO" id="GO:0005886">
    <property type="term" value="C:plasma membrane"/>
    <property type="evidence" value="ECO:0007669"/>
    <property type="project" value="TreeGrafter"/>
</dbReference>
<dbReference type="GO" id="GO:0004089">
    <property type="term" value="F:carbonate dehydratase activity"/>
    <property type="evidence" value="ECO:0007669"/>
    <property type="project" value="UniProtKB-UniRule"/>
</dbReference>
<dbReference type="SMART" id="SM01057">
    <property type="entry name" value="Carb_anhydrase"/>
    <property type="match status" value="1"/>
</dbReference>
<gene>
    <name evidence="10" type="ORF">EGW08_008315</name>
</gene>
<evidence type="ECO:0000256" key="8">
    <source>
        <dbReference type="RuleBase" id="RU367011"/>
    </source>
</evidence>
<evidence type="ECO:0000256" key="2">
    <source>
        <dbReference type="ARBA" id="ARBA00010718"/>
    </source>
</evidence>
<reference evidence="10 11" key="1">
    <citation type="submission" date="2019-01" db="EMBL/GenBank/DDBJ databases">
        <title>A draft genome assembly of the solar-powered sea slug Elysia chlorotica.</title>
        <authorList>
            <person name="Cai H."/>
            <person name="Li Q."/>
            <person name="Fang X."/>
            <person name="Li J."/>
            <person name="Curtis N.E."/>
            <person name="Altenburger A."/>
            <person name="Shibata T."/>
            <person name="Feng M."/>
            <person name="Maeda T."/>
            <person name="Schwartz J.A."/>
            <person name="Shigenobu S."/>
            <person name="Lundholm N."/>
            <person name="Nishiyama T."/>
            <person name="Yang H."/>
            <person name="Hasebe M."/>
            <person name="Li S."/>
            <person name="Pierce S.K."/>
            <person name="Wang J."/>
        </authorList>
    </citation>
    <scope>NUCLEOTIDE SEQUENCE [LARGE SCALE GENOMIC DNA]</scope>
    <source>
        <strain evidence="10">EC2010</strain>
        <tissue evidence="10">Whole organism of an adult</tissue>
    </source>
</reference>
<dbReference type="PROSITE" id="PS51144">
    <property type="entry name" value="ALPHA_CA_2"/>
    <property type="match status" value="2"/>
</dbReference>
<dbReference type="InterPro" id="IPR023561">
    <property type="entry name" value="Carbonic_anhydrase_a-class"/>
</dbReference>
<name>A0A3S1BLW8_ELYCH</name>
<dbReference type="InterPro" id="IPR001148">
    <property type="entry name" value="CA_dom"/>
</dbReference>
<organism evidence="10 11">
    <name type="scientific">Elysia chlorotica</name>
    <name type="common">Eastern emerald elysia</name>
    <name type="synonym">Sea slug</name>
    <dbReference type="NCBI Taxonomy" id="188477"/>
    <lineage>
        <taxon>Eukaryota</taxon>
        <taxon>Metazoa</taxon>
        <taxon>Spiralia</taxon>
        <taxon>Lophotrochozoa</taxon>
        <taxon>Mollusca</taxon>
        <taxon>Gastropoda</taxon>
        <taxon>Heterobranchia</taxon>
        <taxon>Euthyneura</taxon>
        <taxon>Panpulmonata</taxon>
        <taxon>Sacoglossa</taxon>
        <taxon>Placobranchoidea</taxon>
        <taxon>Plakobranchidae</taxon>
        <taxon>Elysia</taxon>
    </lineage>
</organism>
<protein>
    <recommendedName>
        <fullName evidence="3 8">Carbonic anhydrase</fullName>
        <ecNumber evidence="3 8">4.2.1.1</ecNumber>
    </recommendedName>
</protein>
<dbReference type="EMBL" id="RQTK01000225">
    <property type="protein sequence ID" value="RUS83901.1"/>
    <property type="molecule type" value="Genomic_DNA"/>
</dbReference>
<evidence type="ECO:0000256" key="3">
    <source>
        <dbReference type="ARBA" id="ARBA00012925"/>
    </source>
</evidence>
<dbReference type="InterPro" id="IPR018338">
    <property type="entry name" value="Carbonic_anhydrase_a-class_CS"/>
</dbReference>
<evidence type="ECO:0000313" key="11">
    <source>
        <dbReference type="Proteomes" id="UP000271974"/>
    </source>
</evidence>
<comment type="cofactor">
    <cofactor evidence="8">
        <name>Zn(2+)</name>
        <dbReference type="ChEBI" id="CHEBI:29105"/>
    </cofactor>
</comment>
<keyword evidence="11" id="KW-1185">Reference proteome</keyword>
<dbReference type="InterPro" id="IPR036398">
    <property type="entry name" value="CA_dom_sf"/>
</dbReference>
<evidence type="ECO:0000256" key="6">
    <source>
        <dbReference type="ARBA" id="ARBA00023239"/>
    </source>
</evidence>
<dbReference type="GO" id="GO:0008270">
    <property type="term" value="F:zinc ion binding"/>
    <property type="evidence" value="ECO:0007669"/>
    <property type="project" value="UniProtKB-UniRule"/>
</dbReference>
<feature type="domain" description="Alpha-carbonic anhydrase" evidence="9">
    <location>
        <begin position="98"/>
        <end position="271"/>
    </location>
</feature>
<sequence>GSTAFQLTQTFALNSILPSGFQNFYRYDGSLTTPGCYESVIWTVFQETISISSAQLNILRSLKSSEKINGVNAPLQDNFRSVQPIYTRVVRRNFQFKAAWSYEGSTGAQFWSQNYPACRSSGASAQSPISIKDTEAKYENIVPITLANYASIQGMAWDLSNNGHSVSAHLVRGSMSISGGGFSDTYKVAQFHFHWGSSSDKGSEHLINNKQYPMELHIVHYGESHGSLGNAVNMPNGLAVLGFMFEVSESDNPFLTPIVSKLSEVKYKGKA</sequence>
<keyword evidence="6 8" id="KW-0456">Lyase</keyword>
<keyword evidence="5 8" id="KW-0862">Zinc</keyword>
<dbReference type="EC" id="4.2.1.1" evidence="3 8"/>
<comment type="catalytic activity">
    <reaction evidence="7 8">
        <text>hydrogencarbonate + H(+) = CO2 + H2O</text>
        <dbReference type="Rhea" id="RHEA:10748"/>
        <dbReference type="ChEBI" id="CHEBI:15377"/>
        <dbReference type="ChEBI" id="CHEBI:15378"/>
        <dbReference type="ChEBI" id="CHEBI:16526"/>
        <dbReference type="ChEBI" id="CHEBI:17544"/>
        <dbReference type="EC" id="4.2.1.1"/>
    </reaction>
</comment>
<comment type="caution">
    <text evidence="10">The sequence shown here is derived from an EMBL/GenBank/DDBJ whole genome shotgun (WGS) entry which is preliminary data.</text>
</comment>
<dbReference type="STRING" id="188477.A0A3S1BLW8"/>
<proteinExistence type="inferred from homology"/>
<evidence type="ECO:0000256" key="7">
    <source>
        <dbReference type="ARBA" id="ARBA00048348"/>
    </source>
</evidence>
<evidence type="ECO:0000313" key="10">
    <source>
        <dbReference type="EMBL" id="RUS83901.1"/>
    </source>
</evidence>
<comment type="similarity">
    <text evidence="2 8">Belongs to the alpha-carbonic anhydrase family.</text>
</comment>
<dbReference type="PROSITE" id="PS00162">
    <property type="entry name" value="ALPHA_CA_1"/>
    <property type="match status" value="1"/>
</dbReference>
<evidence type="ECO:0000256" key="1">
    <source>
        <dbReference type="ARBA" id="ARBA00002904"/>
    </source>
</evidence>